<protein>
    <submittedName>
        <fullName evidence="1">Uncharacterized protein</fullName>
    </submittedName>
</protein>
<keyword evidence="2" id="KW-1185">Reference proteome</keyword>
<accession>A0A179EXU4</accession>
<dbReference type="Pfam" id="PF20246">
    <property type="entry name" value="DUF6601"/>
    <property type="match status" value="1"/>
</dbReference>
<dbReference type="InterPro" id="IPR046536">
    <property type="entry name" value="DUF6601"/>
</dbReference>
<dbReference type="RefSeq" id="XP_018136100.1">
    <property type="nucleotide sequence ID" value="XM_018292688.1"/>
</dbReference>
<gene>
    <name evidence="1" type="ORF">VFPPC_14921</name>
</gene>
<dbReference type="AlphaFoldDB" id="A0A179EXU4"/>
<comment type="caution">
    <text evidence="1">The sequence shown here is derived from an EMBL/GenBank/DDBJ whole genome shotgun (WGS) entry which is preliminary data.</text>
</comment>
<organism evidence="1 2">
    <name type="scientific">Pochonia chlamydosporia 170</name>
    <dbReference type="NCBI Taxonomy" id="1380566"/>
    <lineage>
        <taxon>Eukaryota</taxon>
        <taxon>Fungi</taxon>
        <taxon>Dikarya</taxon>
        <taxon>Ascomycota</taxon>
        <taxon>Pezizomycotina</taxon>
        <taxon>Sordariomycetes</taxon>
        <taxon>Hypocreomycetidae</taxon>
        <taxon>Hypocreales</taxon>
        <taxon>Clavicipitaceae</taxon>
        <taxon>Pochonia</taxon>
    </lineage>
</organism>
<dbReference type="GeneID" id="28856682"/>
<dbReference type="PANTHER" id="PTHR34414:SF1">
    <property type="entry name" value="SUBTILISIN-LIKE SERINE PROTEASE"/>
    <property type="match status" value="1"/>
</dbReference>
<reference evidence="1 2" key="1">
    <citation type="journal article" date="2016" name="PLoS Pathog.">
        <title>Biosynthesis of antibiotic leucinostatins in bio-control fungus Purpureocillium lilacinum and their inhibition on phytophthora revealed by genome mining.</title>
        <authorList>
            <person name="Wang G."/>
            <person name="Liu Z."/>
            <person name="Lin R."/>
            <person name="Li E."/>
            <person name="Mao Z."/>
            <person name="Ling J."/>
            <person name="Yang Y."/>
            <person name="Yin W.B."/>
            <person name="Xie B."/>
        </authorList>
    </citation>
    <scope>NUCLEOTIDE SEQUENCE [LARGE SCALE GENOMIC DNA]</scope>
    <source>
        <strain evidence="1">170</strain>
    </source>
</reference>
<dbReference type="Proteomes" id="UP000078397">
    <property type="component" value="Unassembled WGS sequence"/>
</dbReference>
<dbReference type="EMBL" id="LSBJ02000015">
    <property type="protein sequence ID" value="OAQ57830.1"/>
    <property type="molecule type" value="Genomic_DNA"/>
</dbReference>
<sequence>MSRPAAGSGSPVCPCRHELLHLQLLLSREIFVTERMDMHLVWTTGRMSLKPIPRFLLEPAFWAKYLCCAQSCDRSPGNDTSRGSTTLTCQRLGLRQRALGFLFSYAVLMSHESDFRIAREKHMVPQEARWPA</sequence>
<dbReference type="KEGG" id="pchm:VFPPC_14921"/>
<dbReference type="OrthoDB" id="5086500at2759"/>
<name>A0A179EXU4_METCM</name>
<dbReference type="STRING" id="1380566.A0A179EXU4"/>
<proteinExistence type="predicted"/>
<evidence type="ECO:0000313" key="1">
    <source>
        <dbReference type="EMBL" id="OAQ57830.1"/>
    </source>
</evidence>
<dbReference type="PANTHER" id="PTHR34414">
    <property type="entry name" value="HET DOMAIN-CONTAINING PROTEIN-RELATED"/>
    <property type="match status" value="1"/>
</dbReference>
<evidence type="ECO:0000313" key="2">
    <source>
        <dbReference type="Proteomes" id="UP000078397"/>
    </source>
</evidence>